<name>A0A5A7RBC1_STRAF</name>
<evidence type="ECO:0000313" key="1">
    <source>
        <dbReference type="EMBL" id="GER55043.1"/>
    </source>
</evidence>
<gene>
    <name evidence="1" type="ORF">STAS_32677</name>
</gene>
<comment type="caution">
    <text evidence="1">The sequence shown here is derived from an EMBL/GenBank/DDBJ whole genome shotgun (WGS) entry which is preliminary data.</text>
</comment>
<evidence type="ECO:0000313" key="2">
    <source>
        <dbReference type="Proteomes" id="UP000325081"/>
    </source>
</evidence>
<proteinExistence type="predicted"/>
<accession>A0A5A7RBC1</accession>
<dbReference type="AlphaFoldDB" id="A0A5A7RBC1"/>
<dbReference type="Proteomes" id="UP000325081">
    <property type="component" value="Unassembled WGS sequence"/>
</dbReference>
<keyword evidence="2" id="KW-1185">Reference proteome</keyword>
<protein>
    <submittedName>
        <fullName evidence="1">FAD/NAD(P)-binding oxidoreductase family protein</fullName>
    </submittedName>
</protein>
<reference evidence="2" key="1">
    <citation type="journal article" date="2019" name="Curr. Biol.">
        <title>Genome Sequence of Striga asiatica Provides Insight into the Evolution of Plant Parasitism.</title>
        <authorList>
            <person name="Yoshida S."/>
            <person name="Kim S."/>
            <person name="Wafula E.K."/>
            <person name="Tanskanen J."/>
            <person name="Kim Y.M."/>
            <person name="Honaas L."/>
            <person name="Yang Z."/>
            <person name="Spallek T."/>
            <person name="Conn C.E."/>
            <person name="Ichihashi Y."/>
            <person name="Cheong K."/>
            <person name="Cui S."/>
            <person name="Der J.P."/>
            <person name="Gundlach H."/>
            <person name="Jiao Y."/>
            <person name="Hori C."/>
            <person name="Ishida J.K."/>
            <person name="Kasahara H."/>
            <person name="Kiba T."/>
            <person name="Kim M.S."/>
            <person name="Koo N."/>
            <person name="Laohavisit A."/>
            <person name="Lee Y.H."/>
            <person name="Lumba S."/>
            <person name="McCourt P."/>
            <person name="Mortimer J.C."/>
            <person name="Mutuku J.M."/>
            <person name="Nomura T."/>
            <person name="Sasaki-Sekimoto Y."/>
            <person name="Seto Y."/>
            <person name="Wang Y."/>
            <person name="Wakatake T."/>
            <person name="Sakakibara H."/>
            <person name="Demura T."/>
            <person name="Yamaguchi S."/>
            <person name="Yoneyama K."/>
            <person name="Manabe R.I."/>
            <person name="Nelson D.C."/>
            <person name="Schulman A.H."/>
            <person name="Timko M.P."/>
            <person name="dePamphilis C.W."/>
            <person name="Choi D."/>
            <person name="Shirasu K."/>
        </authorList>
    </citation>
    <scope>NUCLEOTIDE SEQUENCE [LARGE SCALE GENOMIC DNA]</scope>
    <source>
        <strain evidence="2">cv. UVA1</strain>
    </source>
</reference>
<sequence>MRRSDKAEIVPRRRICLKVRGGCVLLRSRRIKLELRVQSQNFQTVGDSWKGCSEDERRCCSSCGKLHYSGMMGGRRKAGRDCLRLGCGEGGSRRWQRVALKLAAMAAWRGSSMRFSRQGLARGYGI</sequence>
<organism evidence="1 2">
    <name type="scientific">Striga asiatica</name>
    <name type="common">Asiatic witchweed</name>
    <name type="synonym">Buchnera asiatica</name>
    <dbReference type="NCBI Taxonomy" id="4170"/>
    <lineage>
        <taxon>Eukaryota</taxon>
        <taxon>Viridiplantae</taxon>
        <taxon>Streptophyta</taxon>
        <taxon>Embryophyta</taxon>
        <taxon>Tracheophyta</taxon>
        <taxon>Spermatophyta</taxon>
        <taxon>Magnoliopsida</taxon>
        <taxon>eudicotyledons</taxon>
        <taxon>Gunneridae</taxon>
        <taxon>Pentapetalae</taxon>
        <taxon>asterids</taxon>
        <taxon>lamiids</taxon>
        <taxon>Lamiales</taxon>
        <taxon>Orobanchaceae</taxon>
        <taxon>Buchnereae</taxon>
        <taxon>Striga</taxon>
    </lineage>
</organism>
<dbReference type="EMBL" id="BKCP01011625">
    <property type="protein sequence ID" value="GER55043.1"/>
    <property type="molecule type" value="Genomic_DNA"/>
</dbReference>